<reference evidence="3 4" key="1">
    <citation type="submission" date="2015-09" db="EMBL/GenBank/DDBJ databases">
        <title>Identification and resolution of microdiversity through metagenomic sequencing of parallel consortia.</title>
        <authorList>
            <person name="Nelson W.C."/>
            <person name="Romine M.F."/>
            <person name="Lindemann S.R."/>
        </authorList>
    </citation>
    <scope>NUCLEOTIDE SEQUENCE [LARGE SCALE GENOMIC DNA]</scope>
    <source>
        <strain evidence="3">HL-49</strain>
    </source>
</reference>
<organism evidence="3 4">
    <name type="scientific">Algoriphagus marincola HL-49</name>
    <dbReference type="NCBI Taxonomy" id="1305737"/>
    <lineage>
        <taxon>Bacteria</taxon>
        <taxon>Pseudomonadati</taxon>
        <taxon>Bacteroidota</taxon>
        <taxon>Cytophagia</taxon>
        <taxon>Cytophagales</taxon>
        <taxon>Cyclobacteriaceae</taxon>
        <taxon>Algoriphagus</taxon>
    </lineage>
</organism>
<dbReference type="PANTHER" id="PTHR10887">
    <property type="entry name" value="DNA2/NAM7 HELICASE FAMILY"/>
    <property type="match status" value="1"/>
</dbReference>
<name>A0A0P7X3G1_9BACT</name>
<dbReference type="InterPro" id="IPR041679">
    <property type="entry name" value="DNA2/NAM7-like_C"/>
</dbReference>
<dbReference type="Pfam" id="PF13087">
    <property type="entry name" value="AAA_12"/>
    <property type="match status" value="1"/>
</dbReference>
<evidence type="ECO:0000259" key="2">
    <source>
        <dbReference type="Pfam" id="PF13087"/>
    </source>
</evidence>
<evidence type="ECO:0000313" key="3">
    <source>
        <dbReference type="EMBL" id="KPQ09076.1"/>
    </source>
</evidence>
<dbReference type="PANTHER" id="PTHR10887:SF495">
    <property type="entry name" value="HELICASE SENATAXIN ISOFORM X1-RELATED"/>
    <property type="match status" value="1"/>
</dbReference>
<dbReference type="STRING" id="1305737.GCA_000526355_00368"/>
<dbReference type="Proteomes" id="UP000050421">
    <property type="component" value="Unassembled WGS sequence"/>
</dbReference>
<dbReference type="SUPFAM" id="SSF52540">
    <property type="entry name" value="P-loop containing nucleoside triphosphate hydrolases"/>
    <property type="match status" value="1"/>
</dbReference>
<dbReference type="Pfam" id="PF13195">
    <property type="entry name" value="DUF4011"/>
    <property type="match status" value="1"/>
</dbReference>
<gene>
    <name evidence="3" type="ORF">HLUCCX10_16675</name>
</gene>
<dbReference type="PATRIC" id="fig|1305737.6.peg.342"/>
<dbReference type="eggNOG" id="COG1643">
    <property type="taxonomic scope" value="Bacteria"/>
</dbReference>
<dbReference type="Pfam" id="PF13086">
    <property type="entry name" value="AAA_11"/>
    <property type="match status" value="2"/>
</dbReference>
<dbReference type="InterPro" id="IPR027417">
    <property type="entry name" value="P-loop_NTPase"/>
</dbReference>
<dbReference type="InterPro" id="IPR045055">
    <property type="entry name" value="DNA2/NAM7-like"/>
</dbReference>
<feature type="domain" description="DNA2/NAM7 helicase helicase" evidence="1">
    <location>
        <begin position="915"/>
        <end position="961"/>
    </location>
</feature>
<dbReference type="Gene3D" id="3.40.50.300">
    <property type="entry name" value="P-loop containing nucleotide triphosphate hydrolases"/>
    <property type="match status" value="3"/>
</dbReference>
<dbReference type="EMBL" id="LJXT01000151">
    <property type="protein sequence ID" value="KPQ09076.1"/>
    <property type="molecule type" value="Genomic_DNA"/>
</dbReference>
<evidence type="ECO:0000313" key="4">
    <source>
        <dbReference type="Proteomes" id="UP000050421"/>
    </source>
</evidence>
<dbReference type="OrthoDB" id="9757917at2"/>
<proteinExistence type="predicted"/>
<feature type="domain" description="DNA2/NAM7 helicase-like C-terminal" evidence="2">
    <location>
        <begin position="993"/>
        <end position="1162"/>
    </location>
</feature>
<dbReference type="InterPro" id="IPR047187">
    <property type="entry name" value="SF1_C_Upf1"/>
</dbReference>
<comment type="caution">
    <text evidence="3">The sequence shown here is derived from an EMBL/GenBank/DDBJ whole genome shotgun (WGS) entry which is preliminary data.</text>
</comment>
<feature type="domain" description="DNA2/NAM7 helicase helicase" evidence="1">
    <location>
        <begin position="287"/>
        <end position="351"/>
    </location>
</feature>
<dbReference type="InterPro" id="IPR041677">
    <property type="entry name" value="DNA2/NAM7_AAA_11"/>
</dbReference>
<dbReference type="InterPro" id="IPR025103">
    <property type="entry name" value="DUF4011"/>
</dbReference>
<dbReference type="CDD" id="cd18808">
    <property type="entry name" value="SF1_C_Upf1"/>
    <property type="match status" value="1"/>
</dbReference>
<accession>A0A0P7X3G1</accession>
<dbReference type="eggNOG" id="COG1112">
    <property type="taxonomic scope" value="Bacteria"/>
</dbReference>
<dbReference type="GO" id="GO:0004386">
    <property type="term" value="F:helicase activity"/>
    <property type="evidence" value="ECO:0007669"/>
    <property type="project" value="InterPro"/>
</dbReference>
<sequence>MSESIFQTYLNRLTDLSAKNRSLYLPKLEGYGMLDLREFDFLTGDPAFEILRKSIEGKKKIVLSPDLDPRSADTNQVSKGLSRMAFRDQLTQEETGEQSLYLAWLFVEGKLINGQIVRSPLLLKPVQLGKENGFWSLISEENWQWNPAFLLAWRHATDQQLPDDFSDELLENLPKDALEFRTALAKMIPEYFAIQVQSNLLEDQILPFPISQISLDQERFSDGKVSLKPYAVLGQFAQKGSFLFSDYEILKEGYSESSLEDLFQHLFLSKEKITQIREGNLFPVFPLDASQESALIKVRQGKSLVIQGPPGTGKSQLIANLVSDYIARGKKVLVVSQKRAALDVVFERLEKAGFGPFLGLVHDFRGDQKALFEKIKTQIEAIEDYQSQNRGIDAIQLERELSLLSKTISRLSGKFEELRMALYDDLPAGIPIKALYLQAELNQASFSHPQLLQLDLEKAKTFEQDLSIFSSYQKRFSGGFWDNRISFSAVQPTDFAQISHTLDGIENHRKQLPEVLKDENGKSVLKAIWSEPKFLEKIQKTQNSLTGLTNPETNFTLIFNPKEQKILAKIRQFLIGALATSQNWQLELGADLTGLRKELDTLIPLSQSFFGKLQAKFSKPKFPLVFQALGQNQIIFNTENLLIIKQECESKIQIQEEFRDLPKTPFFESRADFSTDLIEVEKLLAWKMSWGTVPKIQALLDWEKLSFSEFRAALDQIQNWSESLIPKLASYRLWVSDLQFLELMEKGLEQVFPENPLNWPSVFAELKGFDQFLEDWQFRELGMDLLEEFSDFGLNELIAVFWNSWRLAWIGEIERRYPVLSEIGSLRLCHEMDELKTAILEKRKNARHLALLRLREQLAENLEYNRLGNRLTYRELLHQVSKKRQKWSIRKLVEELGDEVFRVLPCWLGSPETVSAVFPTSQVFDLVIFDEASQCPVERGLPAMLRGKQVVVAGDSKQLRPSDFYQVKWDNEEDGMEYEAESLLELAGHFFENLQLRGHYRSADPALIHFSNGHFYGNRLETLPDYTTVKAGKMPFSWEKIEGIWENQINRTEAEAVVKRAQLILRDEPQDSVGIVTGNYFQMELIRELLWKEGLQDASIKVRNIENVQGDEFDQVVMSLGYAPNREGKLVTNFGLLGKSGAENRLNVAITRARKMLHVISSFEPEDFRPGQLNNPGLALLREFLAWVKIQSKERSIPAPEVKVPGFEMDWSLKNQLLRQDNAYTKEIPSSVMDLIRTDQSGEQTAILTDDQRFFDAPSAKAAMAYHPILLEEKGWKWTWEWSRNF</sequence>
<evidence type="ECO:0000259" key="1">
    <source>
        <dbReference type="Pfam" id="PF13086"/>
    </source>
</evidence>
<protein>
    <submittedName>
        <fullName evidence="3">AAA domain/Part of AAA domain</fullName>
    </submittedName>
</protein>